<dbReference type="Pfam" id="PF01207">
    <property type="entry name" value="Dus"/>
    <property type="match status" value="1"/>
</dbReference>
<feature type="domain" description="DUS-like FMN-binding" evidence="1">
    <location>
        <begin position="97"/>
        <end position="239"/>
    </location>
</feature>
<sequence>MGRSAPAAFAPRIAVASLSGASDAAWARQAAPYAGCAFLGGIALDRPTRDAARALTARDREEFLPTDPLAFIDTELSELSELPITAGFNVRSSSLTPLQNAAAVCHEHDAIVEINAHCRQDEMCTAGAGETLLADLDRLCAYVRGVSETGATTSVKMRAEVPGVDLPETARRASQAGADILHIDAMDSEPVIEEVAAHSDAFLIANNGVRDRETAREYFDYGADAVSVGRPSDDPRVLSRVYDATVEWFGIDRRADA</sequence>
<dbReference type="AlphaFoldDB" id="A0A8U0A3M4"/>
<dbReference type="GeneID" id="71927367"/>
<keyword evidence="3" id="KW-1185">Reference proteome</keyword>
<accession>A0A8U0A3M4</accession>
<dbReference type="EMBL" id="CP096019">
    <property type="protein sequence ID" value="UPM43791.1"/>
    <property type="molecule type" value="Genomic_DNA"/>
</dbReference>
<name>A0A8U0A3M4_9EURY</name>
<dbReference type="KEGG" id="haad:MW046_04930"/>
<dbReference type="PANTHER" id="PTHR11082:SF36">
    <property type="entry name" value="DUS-LIKE FMN-BINDING DOMAIN-CONTAINING PROTEIN"/>
    <property type="match status" value="1"/>
</dbReference>
<gene>
    <name evidence="2" type="ORF">MW046_04930</name>
</gene>
<proteinExistence type="predicted"/>
<evidence type="ECO:0000313" key="3">
    <source>
        <dbReference type="Proteomes" id="UP000831768"/>
    </source>
</evidence>
<dbReference type="InterPro" id="IPR013785">
    <property type="entry name" value="Aldolase_TIM"/>
</dbReference>
<dbReference type="Gene3D" id="3.20.20.70">
    <property type="entry name" value="Aldolase class I"/>
    <property type="match status" value="1"/>
</dbReference>
<dbReference type="Proteomes" id="UP000831768">
    <property type="component" value="Chromosome"/>
</dbReference>
<organism evidence="2 3">
    <name type="scientific">Halocatena salina</name>
    <dbReference type="NCBI Taxonomy" id="2934340"/>
    <lineage>
        <taxon>Archaea</taxon>
        <taxon>Methanobacteriati</taxon>
        <taxon>Methanobacteriota</taxon>
        <taxon>Stenosarchaea group</taxon>
        <taxon>Halobacteria</taxon>
        <taxon>Halobacteriales</taxon>
        <taxon>Natronomonadaceae</taxon>
        <taxon>Halocatena</taxon>
    </lineage>
</organism>
<protein>
    <submittedName>
        <fullName evidence="2">tRNA-dihydrouridine synthase</fullName>
    </submittedName>
</protein>
<evidence type="ECO:0000259" key="1">
    <source>
        <dbReference type="Pfam" id="PF01207"/>
    </source>
</evidence>
<dbReference type="PANTHER" id="PTHR11082">
    <property type="entry name" value="TRNA-DIHYDROURIDINE SYNTHASE"/>
    <property type="match status" value="1"/>
</dbReference>
<reference evidence="2" key="1">
    <citation type="submission" date="2022-04" db="EMBL/GenBank/DDBJ databases">
        <title>Halocatena sp. nov., isolated from a salt lake.</title>
        <authorList>
            <person name="Cui H.-L."/>
        </authorList>
    </citation>
    <scope>NUCLEOTIDE SEQUENCE</scope>
    <source>
        <strain evidence="2">AD-1</strain>
    </source>
</reference>
<dbReference type="RefSeq" id="WP_247994450.1">
    <property type="nucleotide sequence ID" value="NZ_CP096019.1"/>
</dbReference>
<dbReference type="InterPro" id="IPR035587">
    <property type="entry name" value="DUS-like_FMN-bd"/>
</dbReference>
<dbReference type="SUPFAM" id="SSF51395">
    <property type="entry name" value="FMN-linked oxidoreductases"/>
    <property type="match status" value="1"/>
</dbReference>
<evidence type="ECO:0000313" key="2">
    <source>
        <dbReference type="EMBL" id="UPM43791.1"/>
    </source>
</evidence>